<comment type="caution">
    <text evidence="2">The sequence shown here is derived from an EMBL/GenBank/DDBJ whole genome shotgun (WGS) entry which is preliminary data.</text>
</comment>
<reference evidence="2 3" key="1">
    <citation type="submission" date="2018-10" db="EMBL/GenBank/DDBJ databases">
        <title>Phylogenomics of Brevibacillus.</title>
        <authorList>
            <person name="Dunlap C."/>
        </authorList>
    </citation>
    <scope>NUCLEOTIDE SEQUENCE [LARGE SCALE GENOMIC DNA]</scope>
    <source>
        <strain evidence="2 3">JCM 15085</strain>
    </source>
</reference>
<evidence type="ECO:0000313" key="3">
    <source>
        <dbReference type="Proteomes" id="UP000281915"/>
    </source>
</evidence>
<proteinExistence type="predicted"/>
<keyword evidence="1" id="KW-0732">Signal</keyword>
<name>A0A3M8CYQ4_9BACL</name>
<sequence length="153" mass="17247">MKYLVCCLAFFLALSPFASIVALAKTSHQQISSSMAPEDLSQLSFSAQFKKAKKDSVKLDIIVKQPSGPRHEVESTYVLSRIENEKIHQVASGELYKGIIKHQKKVKLSFDSLEKGKYKLDLQAFMVISEDETWGARKNIYFTVTDNGVIEGW</sequence>
<dbReference type="AlphaFoldDB" id="A0A3M8CYQ4"/>
<dbReference type="RefSeq" id="WP_122913039.1">
    <property type="nucleotide sequence ID" value="NZ_RHHT01000015.1"/>
</dbReference>
<feature type="chain" id="PRO_5038773587" description="Copper resistance protein CopC" evidence="1">
    <location>
        <begin position="19"/>
        <end position="153"/>
    </location>
</feature>
<dbReference type="Proteomes" id="UP000281915">
    <property type="component" value="Unassembled WGS sequence"/>
</dbReference>
<organism evidence="2 3">
    <name type="scientific">Brevibacillus panacihumi</name>
    <dbReference type="NCBI Taxonomy" id="497735"/>
    <lineage>
        <taxon>Bacteria</taxon>
        <taxon>Bacillati</taxon>
        <taxon>Bacillota</taxon>
        <taxon>Bacilli</taxon>
        <taxon>Bacillales</taxon>
        <taxon>Paenibacillaceae</taxon>
        <taxon>Brevibacillus</taxon>
    </lineage>
</organism>
<evidence type="ECO:0000313" key="2">
    <source>
        <dbReference type="EMBL" id="RNB80966.1"/>
    </source>
</evidence>
<protein>
    <recommendedName>
        <fullName evidence="4">Copper resistance protein CopC</fullName>
    </recommendedName>
</protein>
<evidence type="ECO:0008006" key="4">
    <source>
        <dbReference type="Google" id="ProtNLM"/>
    </source>
</evidence>
<accession>A0A3M8CYQ4</accession>
<feature type="signal peptide" evidence="1">
    <location>
        <begin position="1"/>
        <end position="18"/>
    </location>
</feature>
<evidence type="ECO:0000256" key="1">
    <source>
        <dbReference type="SAM" id="SignalP"/>
    </source>
</evidence>
<dbReference type="EMBL" id="RHHT01000015">
    <property type="protein sequence ID" value="RNB80966.1"/>
    <property type="molecule type" value="Genomic_DNA"/>
</dbReference>
<gene>
    <name evidence="2" type="ORF">EDM58_09065</name>
</gene>